<evidence type="ECO:0000256" key="4">
    <source>
        <dbReference type="ARBA" id="ARBA00022825"/>
    </source>
</evidence>
<keyword evidence="5" id="KW-0472">Membrane</keyword>
<dbReference type="GeneID" id="77135153"/>
<dbReference type="RefSeq" id="WP_005880619.1">
    <property type="nucleotide sequence ID" value="NZ_CP019430.1"/>
</dbReference>
<keyword evidence="8" id="KW-1185">Reference proteome</keyword>
<dbReference type="OrthoDB" id="9764363at2"/>
<dbReference type="SUPFAM" id="SSF52096">
    <property type="entry name" value="ClpP/crotonase"/>
    <property type="match status" value="1"/>
</dbReference>
<dbReference type="NCBIfam" id="TIGR00706">
    <property type="entry name" value="SppA_dom"/>
    <property type="match status" value="1"/>
</dbReference>
<sequence length="315" mass="34793">MSENGWEREVLEKLMLQTLKEQRARRRWGIFFKLTTIILVIFVIFSIKSLSFSSKETVPVQKHTAMVEIRGTIDSSGNSSAANIIKALDKAYDEPLATGVILKINSPGGSPVQAGMIYDEIRRLREVHPDKPLYVVVEELCASGGYYVAAAADKIFVDKASLVGSIGVMINGFGVTGLMQKLGVERRLLTAGEYKGFLDPFSPQTPQQVQYAQSMLNQIHQQFIEVVRQGRGDRLKENREIYSGLVFLGPEAIKMGLADELGTVESVARDVIGEPVIVDYTEQERLSDRFLKKFGASVGYGAVQAGLDINPVPLH</sequence>
<dbReference type="Gene3D" id="6.20.330.10">
    <property type="match status" value="1"/>
</dbReference>
<organism evidence="7 8">
    <name type="scientific">Oxalobacter formigenes OXCC13</name>
    <dbReference type="NCBI Taxonomy" id="556269"/>
    <lineage>
        <taxon>Bacteria</taxon>
        <taxon>Pseudomonadati</taxon>
        <taxon>Pseudomonadota</taxon>
        <taxon>Betaproteobacteria</taxon>
        <taxon>Burkholderiales</taxon>
        <taxon>Oxalobacteraceae</taxon>
        <taxon>Oxalobacter</taxon>
    </lineage>
</organism>
<evidence type="ECO:0000313" key="7">
    <source>
        <dbReference type="EMBL" id="EEO29857.1"/>
    </source>
</evidence>
<keyword evidence="5" id="KW-1133">Transmembrane helix</keyword>
<dbReference type="PANTHER" id="PTHR42987:SF8">
    <property type="entry name" value="PROTEINASE"/>
    <property type="match status" value="1"/>
</dbReference>
<evidence type="ECO:0000256" key="3">
    <source>
        <dbReference type="ARBA" id="ARBA00022801"/>
    </source>
</evidence>
<dbReference type="EMBL" id="GG658170">
    <property type="protein sequence ID" value="EEO29857.1"/>
    <property type="molecule type" value="Genomic_DNA"/>
</dbReference>
<proteinExistence type="inferred from homology"/>
<dbReference type="CDD" id="cd07023">
    <property type="entry name" value="S49_Sppa_N_C"/>
    <property type="match status" value="1"/>
</dbReference>
<protein>
    <submittedName>
        <fullName evidence="7">Putative signal peptide peptidase SppA, 36K type</fullName>
    </submittedName>
</protein>
<dbReference type="STRING" id="847.BRW83_1270"/>
<keyword evidence="3" id="KW-0378">Hydrolase</keyword>
<dbReference type="AlphaFoldDB" id="C3X9I1"/>
<dbReference type="InterPro" id="IPR004635">
    <property type="entry name" value="Pept_S49_SppA"/>
</dbReference>
<accession>C3X9I1</accession>
<evidence type="ECO:0000256" key="5">
    <source>
        <dbReference type="SAM" id="Phobius"/>
    </source>
</evidence>
<evidence type="ECO:0000256" key="1">
    <source>
        <dbReference type="ARBA" id="ARBA00008683"/>
    </source>
</evidence>
<dbReference type="PANTHER" id="PTHR42987">
    <property type="entry name" value="PEPTIDASE S49"/>
    <property type="match status" value="1"/>
</dbReference>
<feature type="domain" description="Peptidase S49" evidence="6">
    <location>
        <begin position="130"/>
        <end position="269"/>
    </location>
</feature>
<dbReference type="InterPro" id="IPR047272">
    <property type="entry name" value="S49_SppA_C"/>
</dbReference>
<feature type="transmembrane region" description="Helical" evidence="5">
    <location>
        <begin position="30"/>
        <end position="47"/>
    </location>
</feature>
<keyword evidence="2" id="KW-0645">Protease</keyword>
<dbReference type="Gene3D" id="3.90.226.10">
    <property type="entry name" value="2-enoyl-CoA Hydratase, Chain A, domain 1"/>
    <property type="match status" value="1"/>
</dbReference>
<evidence type="ECO:0000259" key="6">
    <source>
        <dbReference type="Pfam" id="PF01343"/>
    </source>
</evidence>
<evidence type="ECO:0000256" key="2">
    <source>
        <dbReference type="ARBA" id="ARBA00022670"/>
    </source>
</evidence>
<keyword evidence="4" id="KW-0720">Serine protease</keyword>
<evidence type="ECO:0000313" key="8">
    <source>
        <dbReference type="Proteomes" id="UP000005089"/>
    </source>
</evidence>
<reference evidence="7 8" key="1">
    <citation type="submission" date="2009-02" db="EMBL/GenBank/DDBJ databases">
        <title>The Genome Sequence of Oxalobacter formigenes OXCC13.</title>
        <authorList>
            <consortium name="The Broad Institute Genome Sequencing Platform"/>
            <person name="Ward D."/>
            <person name="Young S.K."/>
            <person name="Kodira C.D."/>
            <person name="Zeng Q."/>
            <person name="Koehrsen M."/>
            <person name="Alvarado L."/>
            <person name="Berlin A."/>
            <person name="Borenstein D."/>
            <person name="Chen Z."/>
            <person name="Engels R."/>
            <person name="Freedman E."/>
            <person name="Gellesch M."/>
            <person name="Goldberg J."/>
            <person name="Griggs A."/>
            <person name="Gujja S."/>
            <person name="Heiman D."/>
            <person name="Hepburn T."/>
            <person name="Howarth C."/>
            <person name="Jen D."/>
            <person name="Larson L."/>
            <person name="Lewis B."/>
            <person name="Mehta T."/>
            <person name="Park D."/>
            <person name="Pearson M."/>
            <person name="Roberts A."/>
            <person name="Saif S."/>
            <person name="Shea T."/>
            <person name="Shenoy N."/>
            <person name="Sisk P."/>
            <person name="Stolte C."/>
            <person name="Sykes S."/>
            <person name="Walk T."/>
            <person name="White J."/>
            <person name="Yandava C."/>
            <person name="Allison M.J."/>
            <person name="Lander E."/>
            <person name="Nusbaum C."/>
            <person name="Galagan J."/>
            <person name="Birren B."/>
        </authorList>
    </citation>
    <scope>NUCLEOTIDE SEQUENCE [LARGE SCALE GENOMIC DNA]</scope>
    <source>
        <strain evidence="7 8">OXCC13</strain>
    </source>
</reference>
<dbReference type="Proteomes" id="UP000005089">
    <property type="component" value="Unassembled WGS sequence"/>
</dbReference>
<dbReference type="GO" id="GO:0008236">
    <property type="term" value="F:serine-type peptidase activity"/>
    <property type="evidence" value="ECO:0007669"/>
    <property type="project" value="UniProtKB-KW"/>
</dbReference>
<comment type="similarity">
    <text evidence="1">Belongs to the peptidase S49 family.</text>
</comment>
<gene>
    <name evidence="7" type="ORF">OFBG_00885</name>
</gene>
<dbReference type="Pfam" id="PF01343">
    <property type="entry name" value="Peptidase_S49"/>
    <property type="match status" value="1"/>
</dbReference>
<name>C3X9I1_OXAFO</name>
<keyword evidence="5" id="KW-0812">Transmembrane</keyword>
<dbReference type="InterPro" id="IPR002142">
    <property type="entry name" value="Peptidase_S49"/>
</dbReference>
<dbReference type="GO" id="GO:0006508">
    <property type="term" value="P:proteolysis"/>
    <property type="evidence" value="ECO:0007669"/>
    <property type="project" value="UniProtKB-KW"/>
</dbReference>
<dbReference type="HOGENOM" id="CLU_046540_1_1_4"/>
<dbReference type="eggNOG" id="COG0616">
    <property type="taxonomic scope" value="Bacteria"/>
</dbReference>
<dbReference type="InterPro" id="IPR029045">
    <property type="entry name" value="ClpP/crotonase-like_dom_sf"/>
</dbReference>